<evidence type="ECO:0000256" key="5">
    <source>
        <dbReference type="ARBA" id="ARBA00022454"/>
    </source>
</evidence>
<name>A0A0L7RC47_9HYME</name>
<dbReference type="Pfam" id="PF05786">
    <property type="entry name" value="Cnd2"/>
    <property type="match status" value="2"/>
</dbReference>
<dbReference type="GO" id="GO:0007076">
    <property type="term" value="P:mitotic chromosome condensation"/>
    <property type="evidence" value="ECO:0007669"/>
    <property type="project" value="InterPro"/>
</dbReference>
<feature type="compositionally biased region" description="Polar residues" evidence="11">
    <location>
        <begin position="172"/>
        <end position="186"/>
    </location>
</feature>
<dbReference type="GO" id="GO:0005737">
    <property type="term" value="C:cytoplasm"/>
    <property type="evidence" value="ECO:0007669"/>
    <property type="project" value="UniProtKB-SubCell"/>
</dbReference>
<evidence type="ECO:0000256" key="8">
    <source>
        <dbReference type="ARBA" id="ARBA00022776"/>
    </source>
</evidence>
<keyword evidence="7" id="KW-0132">Cell division</keyword>
<keyword evidence="9" id="KW-0226">DNA condensation</keyword>
<dbReference type="OrthoDB" id="362021at2759"/>
<evidence type="ECO:0000256" key="3">
    <source>
        <dbReference type="ARBA" id="ARBA00009471"/>
    </source>
</evidence>
<dbReference type="Proteomes" id="UP000053825">
    <property type="component" value="Unassembled WGS sequence"/>
</dbReference>
<evidence type="ECO:0000256" key="1">
    <source>
        <dbReference type="ARBA" id="ARBA00004286"/>
    </source>
</evidence>
<evidence type="ECO:0000256" key="10">
    <source>
        <dbReference type="ARBA" id="ARBA00023306"/>
    </source>
</evidence>
<dbReference type="PANTHER" id="PTHR13108:SF9">
    <property type="entry name" value="CONDENSIN COMPLEX SUBUNIT 2"/>
    <property type="match status" value="1"/>
</dbReference>
<keyword evidence="13" id="KW-1185">Reference proteome</keyword>
<accession>A0A0L7RC47</accession>
<dbReference type="AlphaFoldDB" id="A0A0L7RC47"/>
<keyword evidence="5" id="KW-0158">Chromosome</keyword>
<dbReference type="GO" id="GO:0003682">
    <property type="term" value="F:chromatin binding"/>
    <property type="evidence" value="ECO:0007669"/>
    <property type="project" value="TreeGrafter"/>
</dbReference>
<sequence>MAVQINTPLTPSCSTPSASRRKSLHTQNLLSSALLENNDEAERLARRREINTTTISAENVNTKNKRQSLGLSFLAQMSAPEIKDKITECVKLSTENKINVKNAFSLEIIDFMTYMIKKKDANMTNLQLASTSLDVSTKIYGFRVDGVYTQLMKMAGGLDKERDENSTDDTESNLNNKEAQIDNLQDQSKKRKKKSRVKIFGTVDSLKGIVETMKPSLWIMENEDSQTTDALYQVMLSNHASSKFYLHMYNDVMVDTIEHKINNIQNENENVDRCIETQKPIQKIVDLCKVVSNTNVSKKSEYSFLQKNISLHWAGPSHWRLSNWSKLFRERKIIETCQQKPDRKRKEIELCYSDSIKEAIIENFLPSKALKLNAKNIEWQEEVNTLPRDMNYNIASASRLYLYKSIDLYTEKKDKLNATRISDIDNYDYNNENDVSDYCPNVSNTDYGTNEYNNENECNNGSEHDEIDTQMIFTGDNLVSIPKLTNKISIAYSIRVQRIDMRQLKKSIWKSLTLNNVEENTNAQNTENQQEEYKMKESKSFSEVYKTLPDMLTKNNKEALSFPISFVSLLHLANEKTLKIQGVPDMSDLIVETN</sequence>
<gene>
    <name evidence="12" type="ORF">WH47_03513</name>
</gene>
<evidence type="ECO:0000256" key="7">
    <source>
        <dbReference type="ARBA" id="ARBA00022618"/>
    </source>
</evidence>
<dbReference type="EMBL" id="KQ414617">
    <property type="protein sequence ID" value="KOC68355.1"/>
    <property type="molecule type" value="Genomic_DNA"/>
</dbReference>
<dbReference type="InterPro" id="IPR022816">
    <property type="entry name" value="Condensin_barren_su2"/>
</dbReference>
<evidence type="ECO:0000313" key="12">
    <source>
        <dbReference type="EMBL" id="KOC68355.1"/>
    </source>
</evidence>
<proteinExistence type="inferred from homology"/>
<dbReference type="STRING" id="597456.A0A0L7RC47"/>
<keyword evidence="10" id="KW-0131">Cell cycle</keyword>
<evidence type="ECO:0000313" key="13">
    <source>
        <dbReference type="Proteomes" id="UP000053825"/>
    </source>
</evidence>
<comment type="subcellular location">
    <subcellularLocation>
        <location evidence="1">Chromosome</location>
    </subcellularLocation>
    <subcellularLocation>
        <location evidence="2">Cytoplasm</location>
    </subcellularLocation>
</comment>
<reference evidence="12 13" key="1">
    <citation type="submission" date="2015-07" db="EMBL/GenBank/DDBJ databases">
        <title>The genome of Habropoda laboriosa.</title>
        <authorList>
            <person name="Pan H."/>
            <person name="Kapheim K."/>
        </authorList>
    </citation>
    <scope>NUCLEOTIDE SEQUENCE [LARGE SCALE GENOMIC DNA]</scope>
    <source>
        <strain evidence="12">0110345459</strain>
    </source>
</reference>
<keyword evidence="8" id="KW-0498">Mitosis</keyword>
<keyword evidence="6" id="KW-0963">Cytoplasm</keyword>
<evidence type="ECO:0000256" key="4">
    <source>
        <dbReference type="ARBA" id="ARBA00016065"/>
    </source>
</evidence>
<dbReference type="GO" id="GO:0051301">
    <property type="term" value="P:cell division"/>
    <property type="evidence" value="ECO:0007669"/>
    <property type="project" value="UniProtKB-KW"/>
</dbReference>
<feature type="compositionally biased region" description="Polar residues" evidence="11">
    <location>
        <begin position="1"/>
        <end position="18"/>
    </location>
</feature>
<evidence type="ECO:0000256" key="2">
    <source>
        <dbReference type="ARBA" id="ARBA00004496"/>
    </source>
</evidence>
<protein>
    <recommendedName>
        <fullName evidence="4">Condensin complex subunit 2</fullName>
    </recommendedName>
</protein>
<evidence type="ECO:0000256" key="9">
    <source>
        <dbReference type="ARBA" id="ARBA00023067"/>
    </source>
</evidence>
<feature type="region of interest" description="Disordered" evidence="11">
    <location>
        <begin position="1"/>
        <end position="21"/>
    </location>
</feature>
<dbReference type="PANTHER" id="PTHR13108">
    <property type="entry name" value="CONDENSIN COMPLEX SUBUNIT 2"/>
    <property type="match status" value="1"/>
</dbReference>
<comment type="similarity">
    <text evidence="3">Belongs to the CND2 (condensin subunit 2) family.</text>
</comment>
<feature type="region of interest" description="Disordered" evidence="11">
    <location>
        <begin position="158"/>
        <end position="193"/>
    </location>
</feature>
<evidence type="ECO:0000256" key="6">
    <source>
        <dbReference type="ARBA" id="ARBA00022490"/>
    </source>
</evidence>
<dbReference type="GO" id="GO:0000796">
    <property type="term" value="C:condensin complex"/>
    <property type="evidence" value="ECO:0007669"/>
    <property type="project" value="InterPro"/>
</dbReference>
<organism evidence="12 13">
    <name type="scientific">Habropoda laboriosa</name>
    <dbReference type="NCBI Taxonomy" id="597456"/>
    <lineage>
        <taxon>Eukaryota</taxon>
        <taxon>Metazoa</taxon>
        <taxon>Ecdysozoa</taxon>
        <taxon>Arthropoda</taxon>
        <taxon>Hexapoda</taxon>
        <taxon>Insecta</taxon>
        <taxon>Pterygota</taxon>
        <taxon>Neoptera</taxon>
        <taxon>Endopterygota</taxon>
        <taxon>Hymenoptera</taxon>
        <taxon>Apocrita</taxon>
        <taxon>Aculeata</taxon>
        <taxon>Apoidea</taxon>
        <taxon>Anthophila</taxon>
        <taxon>Apidae</taxon>
        <taxon>Habropoda</taxon>
    </lineage>
</organism>
<evidence type="ECO:0000256" key="11">
    <source>
        <dbReference type="SAM" id="MobiDB-lite"/>
    </source>
</evidence>